<sequence length="566" mass="64812">MDDTIKFQVLEDDEQFLHLRLQVPFIEEPLLCTVVYGKCDKVDRGRIWEFMRTVGEQNAPWMIGGDFNLVVSVSEQSNGAYPTHHSIEEFNKAIFDCGLSDVGFEGRKYTWTNYRLWQRLDRILSEWMDKLPSTSIRYLPRSSSDHCPLLVQEDDVTSSGMAKLAEKLKRVKQRLKQWNKDVFGDIFSNVKAAEEVMTRAERTYDVDPTDLNLMEMNRCTALYQQSLSIEEDYWRQKAAVKWSLEGDRRMANGSTIIADSLDVILSILDPMHATDLCKDPTLEEVRRVIFDMASDSIVGPDGFNARFYQACWEVVKFDILEAIEDFLKDTPLPLSFTAMSIVLILKVKNPSQWNEFRPISLCNTTNKLLTKLLNDRLKPLLPSLIVPNQMGSEGVSHLAYADDFLIFTNAKESSFQSIMAFLTNFEHVTRQRLNVVKSSFTVSLNAPLLVKCRVKRITRFVLKTLPFTYLGAPIYVGPKRGSDTAGMIAKSILLGLNGADIPVNFFHERVNYYWVNGKWDIQKLQHVVPPHLLQCIILIPFYEMATDRPAWKGSATGEFTIKSTYD</sequence>
<accession>A0AAW2Q071</accession>
<reference evidence="1" key="2">
    <citation type="journal article" date="2024" name="Plant">
        <title>Genomic evolution and insights into agronomic trait innovations of Sesamum species.</title>
        <authorList>
            <person name="Miao H."/>
            <person name="Wang L."/>
            <person name="Qu L."/>
            <person name="Liu H."/>
            <person name="Sun Y."/>
            <person name="Le M."/>
            <person name="Wang Q."/>
            <person name="Wei S."/>
            <person name="Zheng Y."/>
            <person name="Lin W."/>
            <person name="Duan Y."/>
            <person name="Cao H."/>
            <person name="Xiong S."/>
            <person name="Wang X."/>
            <person name="Wei L."/>
            <person name="Li C."/>
            <person name="Ma Q."/>
            <person name="Ju M."/>
            <person name="Zhao R."/>
            <person name="Li G."/>
            <person name="Mu C."/>
            <person name="Tian Q."/>
            <person name="Mei H."/>
            <person name="Zhang T."/>
            <person name="Gao T."/>
            <person name="Zhang H."/>
        </authorList>
    </citation>
    <scope>NUCLEOTIDE SEQUENCE</scope>
    <source>
        <strain evidence="1">G02</strain>
    </source>
</reference>
<dbReference type="PANTHER" id="PTHR33710">
    <property type="entry name" value="BNAC02G09200D PROTEIN"/>
    <property type="match status" value="1"/>
</dbReference>
<name>A0AAW2Q071_SESRA</name>
<dbReference type="InterPro" id="IPR036691">
    <property type="entry name" value="Endo/exonu/phosph_ase_sf"/>
</dbReference>
<dbReference type="Gene3D" id="3.60.10.10">
    <property type="entry name" value="Endonuclease/exonuclease/phosphatase"/>
    <property type="match status" value="1"/>
</dbReference>
<comment type="caution">
    <text evidence="1">The sequence shown here is derived from an EMBL/GenBank/DDBJ whole genome shotgun (WGS) entry which is preliminary data.</text>
</comment>
<dbReference type="PANTHER" id="PTHR33710:SF62">
    <property type="entry name" value="DUF4283 DOMAIN PROTEIN"/>
    <property type="match status" value="1"/>
</dbReference>
<protein>
    <recommendedName>
        <fullName evidence="2">Reverse transcriptase domain-containing protein</fullName>
    </recommendedName>
</protein>
<gene>
    <name evidence="1" type="ORF">Sradi_3804100</name>
</gene>
<proteinExistence type="predicted"/>
<dbReference type="AlphaFoldDB" id="A0AAW2Q071"/>
<reference evidence="1" key="1">
    <citation type="submission" date="2020-06" db="EMBL/GenBank/DDBJ databases">
        <authorList>
            <person name="Li T."/>
            <person name="Hu X."/>
            <person name="Zhang T."/>
            <person name="Song X."/>
            <person name="Zhang H."/>
            <person name="Dai N."/>
            <person name="Sheng W."/>
            <person name="Hou X."/>
            <person name="Wei L."/>
        </authorList>
    </citation>
    <scope>NUCLEOTIDE SEQUENCE</scope>
    <source>
        <strain evidence="1">G02</strain>
        <tissue evidence="1">Leaf</tissue>
    </source>
</reference>
<organism evidence="1">
    <name type="scientific">Sesamum radiatum</name>
    <name type="common">Black benniseed</name>
    <dbReference type="NCBI Taxonomy" id="300843"/>
    <lineage>
        <taxon>Eukaryota</taxon>
        <taxon>Viridiplantae</taxon>
        <taxon>Streptophyta</taxon>
        <taxon>Embryophyta</taxon>
        <taxon>Tracheophyta</taxon>
        <taxon>Spermatophyta</taxon>
        <taxon>Magnoliopsida</taxon>
        <taxon>eudicotyledons</taxon>
        <taxon>Gunneridae</taxon>
        <taxon>Pentapetalae</taxon>
        <taxon>asterids</taxon>
        <taxon>lamiids</taxon>
        <taxon>Lamiales</taxon>
        <taxon>Pedaliaceae</taxon>
        <taxon>Sesamum</taxon>
    </lineage>
</organism>
<dbReference type="SUPFAM" id="SSF56219">
    <property type="entry name" value="DNase I-like"/>
    <property type="match status" value="1"/>
</dbReference>
<evidence type="ECO:0000313" key="1">
    <source>
        <dbReference type="EMBL" id="KAL0361196.1"/>
    </source>
</evidence>
<evidence type="ECO:0008006" key="2">
    <source>
        <dbReference type="Google" id="ProtNLM"/>
    </source>
</evidence>
<dbReference type="EMBL" id="JACGWJ010000016">
    <property type="protein sequence ID" value="KAL0361196.1"/>
    <property type="molecule type" value="Genomic_DNA"/>
</dbReference>